<proteinExistence type="predicted"/>
<protein>
    <submittedName>
        <fullName evidence="2">Uncharacterized protein</fullName>
    </submittedName>
</protein>
<accession>A0A2N3L0V9</accession>
<reference evidence="2 3" key="1">
    <citation type="submission" date="2017-09" db="EMBL/GenBank/DDBJ databases">
        <title>Biodiversity and function of Thalassospira species in the particle-attached aromatic-hydrocarbon-degrading consortia from the surface seawater of the China South Sea.</title>
        <authorList>
            <person name="Dong C."/>
            <person name="Lai Q."/>
            <person name="Shao Z."/>
        </authorList>
    </citation>
    <scope>NUCLEOTIDE SEQUENCE [LARGE SCALE GENOMIC DNA]</scope>
    <source>
        <strain evidence="2 3">139Z-12</strain>
    </source>
</reference>
<evidence type="ECO:0000313" key="2">
    <source>
        <dbReference type="EMBL" id="PKR56377.1"/>
    </source>
</evidence>
<feature type="region of interest" description="Disordered" evidence="1">
    <location>
        <begin position="1"/>
        <end position="21"/>
    </location>
</feature>
<dbReference type="RefSeq" id="WP_101304982.1">
    <property type="nucleotide sequence ID" value="NZ_NXGX01000015.1"/>
</dbReference>
<organism evidence="2 3">
    <name type="scientific">Thalassospira lohafexi</name>
    <dbReference type="NCBI Taxonomy" id="744227"/>
    <lineage>
        <taxon>Bacteria</taxon>
        <taxon>Pseudomonadati</taxon>
        <taxon>Pseudomonadota</taxon>
        <taxon>Alphaproteobacteria</taxon>
        <taxon>Rhodospirillales</taxon>
        <taxon>Thalassospiraceae</taxon>
        <taxon>Thalassospira</taxon>
    </lineage>
</organism>
<dbReference type="EMBL" id="NXGX01000015">
    <property type="protein sequence ID" value="PKR56377.1"/>
    <property type="molecule type" value="Genomic_DNA"/>
</dbReference>
<keyword evidence="3" id="KW-1185">Reference proteome</keyword>
<gene>
    <name evidence="2" type="ORF">COO92_21470</name>
</gene>
<sequence length="67" mass="7462">MSEATEPAFPQHDVGGETSWPGMPLRYWFAGKIMPSMITLYEGDHSKAAEYTCKAVDDLIRALEVKS</sequence>
<evidence type="ECO:0000313" key="3">
    <source>
        <dbReference type="Proteomes" id="UP000233332"/>
    </source>
</evidence>
<comment type="caution">
    <text evidence="2">The sequence shown here is derived from an EMBL/GenBank/DDBJ whole genome shotgun (WGS) entry which is preliminary data.</text>
</comment>
<dbReference type="Proteomes" id="UP000233332">
    <property type="component" value="Unassembled WGS sequence"/>
</dbReference>
<name>A0A2N3L0V9_9PROT</name>
<dbReference type="AlphaFoldDB" id="A0A2N3L0V9"/>
<evidence type="ECO:0000256" key="1">
    <source>
        <dbReference type="SAM" id="MobiDB-lite"/>
    </source>
</evidence>